<dbReference type="RefSeq" id="XP_040477768.1">
    <property type="nucleotide sequence ID" value="XM_040621834.1"/>
</dbReference>
<organism evidence="2 3">
    <name type="scientific">Ursus maritimus</name>
    <name type="common">Polar bear</name>
    <name type="synonym">Thalarctos maritimus</name>
    <dbReference type="NCBI Taxonomy" id="29073"/>
    <lineage>
        <taxon>Eukaryota</taxon>
        <taxon>Metazoa</taxon>
        <taxon>Chordata</taxon>
        <taxon>Craniata</taxon>
        <taxon>Vertebrata</taxon>
        <taxon>Euteleostomi</taxon>
        <taxon>Mammalia</taxon>
        <taxon>Eutheria</taxon>
        <taxon>Laurasiatheria</taxon>
        <taxon>Carnivora</taxon>
        <taxon>Caniformia</taxon>
        <taxon>Ursidae</taxon>
        <taxon>Ursus</taxon>
    </lineage>
</organism>
<feature type="region of interest" description="Disordered" evidence="1">
    <location>
        <begin position="1"/>
        <end position="21"/>
    </location>
</feature>
<dbReference type="CTD" id="755"/>
<keyword evidence="2" id="KW-1185">Reference proteome</keyword>
<name>A0A8M1F2V5_URSMA</name>
<protein>
    <submittedName>
        <fullName evidence="3">Uncharacterized protein CFAP410 isoform X5</fullName>
    </submittedName>
</protein>
<feature type="compositionally biased region" description="Polar residues" evidence="1">
    <location>
        <begin position="97"/>
        <end position="107"/>
    </location>
</feature>
<proteinExistence type="predicted"/>
<dbReference type="GeneID" id="103680749"/>
<accession>A0A8M1F2V5</accession>
<evidence type="ECO:0000313" key="2">
    <source>
        <dbReference type="Proteomes" id="UP000261680"/>
    </source>
</evidence>
<reference evidence="3" key="1">
    <citation type="submission" date="2025-08" db="UniProtKB">
        <authorList>
            <consortium name="RefSeq"/>
        </authorList>
    </citation>
    <scope>IDENTIFICATION</scope>
    <source>
        <tissue evidence="3">Whole blood</tissue>
    </source>
</reference>
<feature type="region of interest" description="Disordered" evidence="1">
    <location>
        <begin position="86"/>
        <end position="107"/>
    </location>
</feature>
<dbReference type="Proteomes" id="UP000261680">
    <property type="component" value="Unplaced"/>
</dbReference>
<gene>
    <name evidence="3" type="primary">CFAP410</name>
</gene>
<dbReference type="AlphaFoldDB" id="A0A8M1F2V5"/>
<evidence type="ECO:0000256" key="1">
    <source>
        <dbReference type="SAM" id="MobiDB-lite"/>
    </source>
</evidence>
<evidence type="ECO:0000313" key="3">
    <source>
        <dbReference type="RefSeq" id="XP_040477768.1"/>
    </source>
</evidence>
<sequence>MGSQDPPLTTRAPPPGDGRRGAEILLPSWRWVWVRVGVWGGGGAGRGPRFPAALRHEADSEDGPVPGQGLGAAQRAEAQLLGQPPHRSLLAKPSPVPQGQQDKGSLSSLAATEVPLPERLLRASRVGIPAAFDGSERVRMFLLRVAGTRGQCSKLSIMRSPHALVCGSPSEARARLCFGGGGGAVCGAPRVCAGLAGSARRSAPHQPPSFLGLHLPGDAQPGSDHPQVRVCLLCSVTGLVCLPVCRGAWLSRSSTLLCPCPLPLRSWVTAPT</sequence>